<dbReference type="Proteomes" id="UP000218231">
    <property type="component" value="Unassembled WGS sequence"/>
</dbReference>
<comment type="caution">
    <text evidence="3">The sequence shown here is derived from an EMBL/GenBank/DDBJ whole genome shotgun (WGS) entry which is preliminary data.</text>
</comment>
<dbReference type="STRING" id="2018661.A0A2A2LEJ1"/>
<feature type="domain" description="Band 7" evidence="2">
    <location>
        <begin position="2"/>
        <end position="131"/>
    </location>
</feature>
<dbReference type="Pfam" id="PF01145">
    <property type="entry name" value="Band_7"/>
    <property type="match status" value="1"/>
</dbReference>
<dbReference type="GO" id="GO:0009898">
    <property type="term" value="C:cytoplasmic side of plasma membrane"/>
    <property type="evidence" value="ECO:0007669"/>
    <property type="project" value="UniProtKB-ARBA"/>
</dbReference>
<dbReference type="PANTHER" id="PTHR10264">
    <property type="entry name" value="BAND 7 PROTEIN-RELATED"/>
    <property type="match status" value="1"/>
</dbReference>
<dbReference type="SUPFAM" id="SSF117892">
    <property type="entry name" value="Band 7/SPFH domain"/>
    <property type="match status" value="1"/>
</dbReference>
<dbReference type="PANTHER" id="PTHR10264:SF116">
    <property type="entry name" value="STOMATIN-3"/>
    <property type="match status" value="1"/>
</dbReference>
<name>A0A2A2LEJ1_9BILA</name>
<reference evidence="3 4" key="1">
    <citation type="journal article" date="2017" name="Curr. Biol.">
        <title>Genome architecture and evolution of a unichromosomal asexual nematode.</title>
        <authorList>
            <person name="Fradin H."/>
            <person name="Zegar C."/>
            <person name="Gutwein M."/>
            <person name="Lucas J."/>
            <person name="Kovtun M."/>
            <person name="Corcoran D."/>
            <person name="Baugh L.R."/>
            <person name="Kiontke K."/>
            <person name="Gunsalus K."/>
            <person name="Fitch D.H."/>
            <person name="Piano F."/>
        </authorList>
    </citation>
    <scope>NUCLEOTIDE SEQUENCE [LARGE SCALE GENOMIC DNA]</scope>
    <source>
        <strain evidence="3">PF1309</strain>
    </source>
</reference>
<dbReference type="InterPro" id="IPR043202">
    <property type="entry name" value="Band-7_stomatin-like"/>
</dbReference>
<dbReference type="AlphaFoldDB" id="A0A2A2LEJ1"/>
<gene>
    <name evidence="3" type="ORF">WR25_12254</name>
</gene>
<evidence type="ECO:0000256" key="1">
    <source>
        <dbReference type="ARBA" id="ARBA00008164"/>
    </source>
</evidence>
<dbReference type="Gene3D" id="6.10.250.2090">
    <property type="match status" value="1"/>
</dbReference>
<comment type="similarity">
    <text evidence="1">Belongs to the band 7/mec-2 family.</text>
</comment>
<dbReference type="InterPro" id="IPR001107">
    <property type="entry name" value="Band_7"/>
</dbReference>
<evidence type="ECO:0000313" key="3">
    <source>
        <dbReference type="EMBL" id="PAV84525.1"/>
    </source>
</evidence>
<protein>
    <recommendedName>
        <fullName evidence="2">Band 7 domain-containing protein</fullName>
    </recommendedName>
</protein>
<dbReference type="FunFam" id="3.30.479.30:FF:000004">
    <property type="entry name" value="Putative membrane protease family, stomatin"/>
    <property type="match status" value="1"/>
</dbReference>
<dbReference type="EMBL" id="LIAE01006841">
    <property type="protein sequence ID" value="PAV84525.1"/>
    <property type="molecule type" value="Genomic_DNA"/>
</dbReference>
<dbReference type="InterPro" id="IPR001972">
    <property type="entry name" value="Stomatin_HflK_fam"/>
</dbReference>
<dbReference type="InterPro" id="IPR036013">
    <property type="entry name" value="Band_7/SPFH_dom_sf"/>
</dbReference>
<evidence type="ECO:0000259" key="2">
    <source>
        <dbReference type="Pfam" id="PF01145"/>
    </source>
</evidence>
<dbReference type="PRINTS" id="PR00721">
    <property type="entry name" value="STOMATIN"/>
</dbReference>
<proteinExistence type="inferred from homology"/>
<accession>A0A2A2LEJ1</accession>
<evidence type="ECO:0000313" key="4">
    <source>
        <dbReference type="Proteomes" id="UP000218231"/>
    </source>
</evidence>
<dbReference type="Gene3D" id="3.30.479.30">
    <property type="entry name" value="Band 7 domain"/>
    <property type="match status" value="1"/>
</dbReference>
<dbReference type="OrthoDB" id="2105077at2759"/>
<organism evidence="3 4">
    <name type="scientific">Diploscapter pachys</name>
    <dbReference type="NCBI Taxonomy" id="2018661"/>
    <lineage>
        <taxon>Eukaryota</taxon>
        <taxon>Metazoa</taxon>
        <taxon>Ecdysozoa</taxon>
        <taxon>Nematoda</taxon>
        <taxon>Chromadorea</taxon>
        <taxon>Rhabditida</taxon>
        <taxon>Rhabditina</taxon>
        <taxon>Rhabditomorpha</taxon>
        <taxon>Rhabditoidea</taxon>
        <taxon>Rhabditidae</taxon>
        <taxon>Diploscapter</taxon>
    </lineage>
</organism>
<keyword evidence="4" id="KW-1185">Reference proteome</keyword>
<sequence length="178" mass="19792">MVDLRVTVFDVPTQQLLTRDSVPILVDAVVYYRIASRLHNQEPHSSTYLLAQTFLRNSLGLHALSTILSDVKLVENRAVTMLNTLTIQWGFEVTRIEIKDIRLPATLCRKMAAEEEALREAAAKLIAANGELQAILELAKATGNYANCPVTMQLRQLHLDTMPDLADSKSHVGIPAPY</sequence>